<dbReference type="AlphaFoldDB" id="A0A6N7EHH9"/>
<organism evidence="2 3">
    <name type="scientific">Georgenia subflava</name>
    <dbReference type="NCBI Taxonomy" id="1622177"/>
    <lineage>
        <taxon>Bacteria</taxon>
        <taxon>Bacillati</taxon>
        <taxon>Actinomycetota</taxon>
        <taxon>Actinomycetes</taxon>
        <taxon>Micrococcales</taxon>
        <taxon>Bogoriellaceae</taxon>
        <taxon>Georgenia</taxon>
    </lineage>
</organism>
<comment type="caution">
    <text evidence="2">The sequence shown here is derived from an EMBL/GenBank/DDBJ whole genome shotgun (WGS) entry which is preliminary data.</text>
</comment>
<feature type="transmembrane region" description="Helical" evidence="1">
    <location>
        <begin position="12"/>
        <end position="30"/>
    </location>
</feature>
<gene>
    <name evidence="2" type="ORF">GB881_05120</name>
</gene>
<dbReference type="RefSeq" id="WP_152194435.1">
    <property type="nucleotide sequence ID" value="NZ_VUKD01000002.1"/>
</dbReference>
<keyword evidence="1" id="KW-0472">Membrane</keyword>
<accession>A0A6N7EHH9</accession>
<dbReference type="EMBL" id="WHPC01000011">
    <property type="protein sequence ID" value="MPV36438.1"/>
    <property type="molecule type" value="Genomic_DNA"/>
</dbReference>
<evidence type="ECO:0000256" key="1">
    <source>
        <dbReference type="SAM" id="Phobius"/>
    </source>
</evidence>
<sequence length="235" mass="26368">MGFDVQALMPVLFFLLVAGVIGAMVLSVVATRKRRRLLQEWAARHGWNYADRDTGLTRGLSGGPFGRGHSRNANEIVSGGYSGQHAASFRYTYKVTTGSGKNRRTSTYHHHVVSIVLPVPLPTMELRPENLGRRIFNWGDVDFEHAAFNDAWHVTGEHPKTLSDVIHPRTMERLMHPDLQGKNLLIEDGRIFWWRSGSTDLDAIDAALRTLTELVALVPGFVWDDARARHRPLPG</sequence>
<dbReference type="Proteomes" id="UP000437709">
    <property type="component" value="Unassembled WGS sequence"/>
</dbReference>
<dbReference type="OrthoDB" id="3429251at2"/>
<keyword evidence="1" id="KW-0812">Transmembrane</keyword>
<proteinExistence type="predicted"/>
<evidence type="ECO:0000313" key="2">
    <source>
        <dbReference type="EMBL" id="MPV36438.1"/>
    </source>
</evidence>
<keyword evidence="3" id="KW-1185">Reference proteome</keyword>
<reference evidence="2 3" key="1">
    <citation type="submission" date="2019-10" db="EMBL/GenBank/DDBJ databases">
        <title>Georgenia wutianyii sp. nov. and Georgenia yuyongxinii sp. nov. isolated from plateau pika (Ochotona curzoniae) in the Qinghai-Tibet plateau of China.</title>
        <authorList>
            <person name="Tian Z."/>
        </authorList>
    </citation>
    <scope>NUCLEOTIDE SEQUENCE [LARGE SCALE GENOMIC DNA]</scope>
    <source>
        <strain evidence="2 3">JCM 19765</strain>
    </source>
</reference>
<evidence type="ECO:0000313" key="3">
    <source>
        <dbReference type="Proteomes" id="UP000437709"/>
    </source>
</evidence>
<evidence type="ECO:0008006" key="4">
    <source>
        <dbReference type="Google" id="ProtNLM"/>
    </source>
</evidence>
<keyword evidence="1" id="KW-1133">Transmembrane helix</keyword>
<protein>
    <recommendedName>
        <fullName evidence="4">DUF3137 domain-containing protein</fullName>
    </recommendedName>
</protein>
<name>A0A6N7EHH9_9MICO</name>